<accession>A0A4V2JZU2</accession>
<feature type="region of interest" description="Disordered" evidence="1">
    <location>
        <begin position="135"/>
        <end position="171"/>
    </location>
</feature>
<gene>
    <name evidence="2" type="ORF">BD311DRAFT_451567</name>
</gene>
<proteinExistence type="predicted"/>
<protein>
    <submittedName>
        <fullName evidence="2">Uncharacterized protein</fullName>
    </submittedName>
</protein>
<evidence type="ECO:0000256" key="1">
    <source>
        <dbReference type="SAM" id="MobiDB-lite"/>
    </source>
</evidence>
<sequence>MHVANDATVPESSTCRILTCHIVHVPGRSNAVLEFVEMQETEWKRQTPCLLRVIRRGRTWAHASTCRDQRFCDLHVFNLVGMTTVRPLYRTRMVNATGGLLLRRWAMMKPISCPGSDVIAASTPEVRPKPLAVRYRSPAATQSEKLSNSDTAARRCRSPPHVATGRHDWNV</sequence>
<evidence type="ECO:0000313" key="2">
    <source>
        <dbReference type="EMBL" id="TBU26353.1"/>
    </source>
</evidence>
<dbReference type="EMBL" id="ML143447">
    <property type="protein sequence ID" value="TBU26353.1"/>
    <property type="molecule type" value="Genomic_DNA"/>
</dbReference>
<feature type="compositionally biased region" description="Polar residues" evidence="1">
    <location>
        <begin position="139"/>
        <end position="151"/>
    </location>
</feature>
<organism evidence="2">
    <name type="scientific">Dichomitus squalens</name>
    <dbReference type="NCBI Taxonomy" id="114155"/>
    <lineage>
        <taxon>Eukaryota</taxon>
        <taxon>Fungi</taxon>
        <taxon>Dikarya</taxon>
        <taxon>Basidiomycota</taxon>
        <taxon>Agaricomycotina</taxon>
        <taxon>Agaricomycetes</taxon>
        <taxon>Polyporales</taxon>
        <taxon>Polyporaceae</taxon>
        <taxon>Dichomitus</taxon>
    </lineage>
</organism>
<reference evidence="2" key="1">
    <citation type="submission" date="2019-01" db="EMBL/GenBank/DDBJ databases">
        <title>Draft genome sequences of three monokaryotic isolates of the white-rot basidiomycete fungus Dichomitus squalens.</title>
        <authorList>
            <consortium name="DOE Joint Genome Institute"/>
            <person name="Lopez S.C."/>
            <person name="Andreopoulos B."/>
            <person name="Pangilinan J."/>
            <person name="Lipzen A."/>
            <person name="Riley R."/>
            <person name="Ahrendt S."/>
            <person name="Ng V."/>
            <person name="Barry K."/>
            <person name="Daum C."/>
            <person name="Grigoriev I.V."/>
            <person name="Hilden K.S."/>
            <person name="Makela M.R."/>
            <person name="de Vries R.P."/>
        </authorList>
    </citation>
    <scope>NUCLEOTIDE SEQUENCE [LARGE SCALE GENOMIC DNA]</scope>
    <source>
        <strain evidence="2">OM18370.1</strain>
    </source>
</reference>
<name>A0A4V2JZU2_9APHY</name>
<dbReference type="AlphaFoldDB" id="A0A4V2JZU2"/>
<dbReference type="Proteomes" id="UP000292957">
    <property type="component" value="Unassembled WGS sequence"/>
</dbReference>